<comment type="caution">
    <text evidence="4">The sequence shown here is derived from an EMBL/GenBank/DDBJ whole genome shotgun (WGS) entry which is preliminary data.</text>
</comment>
<name>A0ABS0JM19_9ACTN</name>
<dbReference type="Proteomes" id="UP000614915">
    <property type="component" value="Unassembled WGS sequence"/>
</dbReference>
<feature type="domain" description="DUF4190" evidence="3">
    <location>
        <begin position="112"/>
        <end position="171"/>
    </location>
</feature>
<evidence type="ECO:0000256" key="1">
    <source>
        <dbReference type="SAM" id="MobiDB-lite"/>
    </source>
</evidence>
<reference evidence="4 5" key="1">
    <citation type="submission" date="2020-11" db="EMBL/GenBank/DDBJ databases">
        <title>Sequencing the genomes of 1000 actinobacteria strains.</title>
        <authorList>
            <person name="Klenk H.-P."/>
        </authorList>
    </citation>
    <scope>NUCLEOTIDE SEQUENCE [LARGE SCALE GENOMIC DNA]</scope>
    <source>
        <strain evidence="4 5">DSM 101692</strain>
    </source>
</reference>
<keyword evidence="5" id="KW-1185">Reference proteome</keyword>
<keyword evidence="2" id="KW-0812">Transmembrane</keyword>
<feature type="compositionally biased region" description="Pro residues" evidence="1">
    <location>
        <begin position="33"/>
        <end position="61"/>
    </location>
</feature>
<evidence type="ECO:0000256" key="2">
    <source>
        <dbReference type="SAM" id="Phobius"/>
    </source>
</evidence>
<keyword evidence="2" id="KW-1133">Transmembrane helix</keyword>
<dbReference type="InterPro" id="IPR025241">
    <property type="entry name" value="DUF4190"/>
</dbReference>
<evidence type="ECO:0000259" key="3">
    <source>
        <dbReference type="Pfam" id="PF13828"/>
    </source>
</evidence>
<gene>
    <name evidence="4" type="ORF">IW248_004367</name>
</gene>
<dbReference type="EMBL" id="JADOTX010000001">
    <property type="protein sequence ID" value="MBG6068080.1"/>
    <property type="molecule type" value="Genomic_DNA"/>
</dbReference>
<evidence type="ECO:0000313" key="4">
    <source>
        <dbReference type="EMBL" id="MBG6068080.1"/>
    </source>
</evidence>
<organism evidence="4 5">
    <name type="scientific">Micromonospora ureilytica</name>
    <dbReference type="NCBI Taxonomy" id="709868"/>
    <lineage>
        <taxon>Bacteria</taxon>
        <taxon>Bacillati</taxon>
        <taxon>Actinomycetota</taxon>
        <taxon>Actinomycetes</taxon>
        <taxon>Micromonosporales</taxon>
        <taxon>Micromonosporaceae</taxon>
        <taxon>Micromonospora</taxon>
    </lineage>
</organism>
<feature type="compositionally biased region" description="Polar residues" evidence="1">
    <location>
        <begin position="11"/>
        <end position="20"/>
    </location>
</feature>
<dbReference type="Pfam" id="PF13828">
    <property type="entry name" value="DUF4190"/>
    <property type="match status" value="1"/>
</dbReference>
<accession>A0ABS0JM19</accession>
<keyword evidence="2" id="KW-0472">Membrane</keyword>
<protein>
    <recommendedName>
        <fullName evidence="3">DUF4190 domain-containing protein</fullName>
    </recommendedName>
</protein>
<evidence type="ECO:0000313" key="5">
    <source>
        <dbReference type="Proteomes" id="UP000614915"/>
    </source>
</evidence>
<feature type="transmembrane region" description="Helical" evidence="2">
    <location>
        <begin position="157"/>
        <end position="185"/>
    </location>
</feature>
<sequence>MTNPPPPGNWTDPTWSAQPSSPAPDPTLVAGQPVPPQPGPVDPYAPDPYAPTPYAPDPYAPVDPYAGAKQPATQPMPGYAPAGYAPAGYAPAGYPPQYPGYGYPQPPKTNGLAIAAFVLALIGFTSCITAPIGAILGHVAQKQIRLSGEGGAGMAKAAIIVGWILTGFLVLVIAGYAAAIIYAIATSDNSSSSY</sequence>
<proteinExistence type="predicted"/>
<feature type="transmembrane region" description="Helical" evidence="2">
    <location>
        <begin position="112"/>
        <end position="136"/>
    </location>
</feature>
<dbReference type="RefSeq" id="WP_196928460.1">
    <property type="nucleotide sequence ID" value="NZ_JADOTX010000001.1"/>
</dbReference>
<feature type="region of interest" description="Disordered" evidence="1">
    <location>
        <begin position="1"/>
        <end position="67"/>
    </location>
</feature>